<organism evidence="2 3">
    <name type="scientific">Synchytrium endobioticum</name>
    <dbReference type="NCBI Taxonomy" id="286115"/>
    <lineage>
        <taxon>Eukaryota</taxon>
        <taxon>Fungi</taxon>
        <taxon>Fungi incertae sedis</taxon>
        <taxon>Chytridiomycota</taxon>
        <taxon>Chytridiomycota incertae sedis</taxon>
        <taxon>Chytridiomycetes</taxon>
        <taxon>Synchytriales</taxon>
        <taxon>Synchytriaceae</taxon>
        <taxon>Synchytrium</taxon>
    </lineage>
</organism>
<comment type="caution">
    <text evidence="2">The sequence shown here is derived from an EMBL/GenBank/DDBJ whole genome shotgun (WGS) entry which is preliminary data.</text>
</comment>
<name>A0A507CKL1_9FUNG</name>
<dbReference type="AlphaFoldDB" id="A0A507CKL1"/>
<dbReference type="OrthoDB" id="911186at2759"/>
<evidence type="ECO:0000256" key="1">
    <source>
        <dbReference type="SAM" id="MobiDB-lite"/>
    </source>
</evidence>
<protein>
    <submittedName>
        <fullName evidence="2">Uncharacterized protein</fullName>
    </submittedName>
</protein>
<dbReference type="VEuPathDB" id="FungiDB:SeMB42_g00475"/>
<feature type="compositionally biased region" description="Low complexity" evidence="1">
    <location>
        <begin position="130"/>
        <end position="140"/>
    </location>
</feature>
<evidence type="ECO:0000313" key="2">
    <source>
        <dbReference type="EMBL" id="TPX38824.1"/>
    </source>
</evidence>
<gene>
    <name evidence="2" type="ORF">SeLEV6574_g07603</name>
</gene>
<sequence length="330" mass="36150">MGTQRQLGIYVGCSSTAIIKYLDVASGRLSTARFKDCMFDEDSFPHLRNQAQFTDMDWKHQLNITATPKTDYDQELADRYIARMLDLRALQNFSPVSMVSSKIKPTDNSGGHTASASLIQLPTCTEPHGSIAAPSVASPASEPPRSTPPSENVISRKRGRPRKSAIVQPTPVGKTVENTPVGQTVENTPAPGAVEMSGIVRSAPVIETVEHAPASSAVKQPAQDRAENAPLDAVEPTMEESSMVHVSEILDSNFSVNAMIDDVDEAEPISVDECKKSSHWKEWKQAIDAELASFSKREVFTKPMELSVGREMGMKPFYQHPLHIHQLLDV</sequence>
<feature type="region of interest" description="Disordered" evidence="1">
    <location>
        <begin position="125"/>
        <end position="190"/>
    </location>
</feature>
<evidence type="ECO:0000313" key="3">
    <source>
        <dbReference type="Proteomes" id="UP000320475"/>
    </source>
</evidence>
<accession>A0A507CKL1</accession>
<dbReference type="Proteomes" id="UP000320475">
    <property type="component" value="Unassembled WGS sequence"/>
</dbReference>
<dbReference type="EMBL" id="QEAM01000563">
    <property type="protein sequence ID" value="TPX38824.1"/>
    <property type="molecule type" value="Genomic_DNA"/>
</dbReference>
<feature type="compositionally biased region" description="Polar residues" evidence="1">
    <location>
        <begin position="176"/>
        <end position="187"/>
    </location>
</feature>
<proteinExistence type="predicted"/>
<reference evidence="2 3" key="1">
    <citation type="journal article" date="2019" name="Sci. Rep.">
        <title>Comparative genomics of chytrid fungi reveal insights into the obligate biotrophic and pathogenic lifestyle of Synchytrium endobioticum.</title>
        <authorList>
            <person name="van de Vossenberg B.T.L.H."/>
            <person name="Warris S."/>
            <person name="Nguyen H.D.T."/>
            <person name="van Gent-Pelzer M.P.E."/>
            <person name="Joly D.L."/>
            <person name="van de Geest H.C."/>
            <person name="Bonants P.J.M."/>
            <person name="Smith D.S."/>
            <person name="Levesque C.A."/>
            <person name="van der Lee T.A.J."/>
        </authorList>
    </citation>
    <scope>NUCLEOTIDE SEQUENCE [LARGE SCALE GENOMIC DNA]</scope>
    <source>
        <strain evidence="2 3">LEV6574</strain>
    </source>
</reference>